<dbReference type="SMART" id="SM00977">
    <property type="entry name" value="TilS_C"/>
    <property type="match status" value="1"/>
</dbReference>
<dbReference type="GO" id="GO:0032267">
    <property type="term" value="F:tRNA(Ile)-lysidine synthase activity"/>
    <property type="evidence" value="ECO:0007669"/>
    <property type="project" value="UniProtKB-EC"/>
</dbReference>
<comment type="catalytic activity">
    <reaction evidence="7 8">
        <text>cytidine(34) in tRNA(Ile2) + L-lysine + ATP = lysidine(34) in tRNA(Ile2) + AMP + diphosphate + H(+)</text>
        <dbReference type="Rhea" id="RHEA:43744"/>
        <dbReference type="Rhea" id="RHEA-COMP:10625"/>
        <dbReference type="Rhea" id="RHEA-COMP:10670"/>
        <dbReference type="ChEBI" id="CHEBI:15378"/>
        <dbReference type="ChEBI" id="CHEBI:30616"/>
        <dbReference type="ChEBI" id="CHEBI:32551"/>
        <dbReference type="ChEBI" id="CHEBI:33019"/>
        <dbReference type="ChEBI" id="CHEBI:82748"/>
        <dbReference type="ChEBI" id="CHEBI:83665"/>
        <dbReference type="ChEBI" id="CHEBI:456215"/>
        <dbReference type="EC" id="6.3.4.19"/>
    </reaction>
</comment>
<dbReference type="InterPro" id="IPR012795">
    <property type="entry name" value="tRNA_Ile_lys_synt_N"/>
</dbReference>
<dbReference type="PANTHER" id="PTHR43033">
    <property type="entry name" value="TRNA(ILE)-LYSIDINE SYNTHASE-RELATED"/>
    <property type="match status" value="1"/>
</dbReference>
<keyword evidence="11" id="KW-1185">Reference proteome</keyword>
<dbReference type="CDD" id="cd01992">
    <property type="entry name" value="TilS_N"/>
    <property type="match status" value="1"/>
</dbReference>
<evidence type="ECO:0000256" key="8">
    <source>
        <dbReference type="HAMAP-Rule" id="MF_01161"/>
    </source>
</evidence>
<keyword evidence="4 8" id="KW-0819">tRNA processing</keyword>
<dbReference type="InterPro" id="IPR012094">
    <property type="entry name" value="tRNA_Ile_lys_synt"/>
</dbReference>
<comment type="similarity">
    <text evidence="8">Belongs to the tRNA(Ile)-lysidine synthase family.</text>
</comment>
<comment type="domain">
    <text evidence="8">The N-terminal region contains the highly conserved SGGXDS motif, predicted to be a P-loop motif involved in ATP binding.</text>
</comment>
<evidence type="ECO:0000256" key="6">
    <source>
        <dbReference type="ARBA" id="ARBA00022840"/>
    </source>
</evidence>
<dbReference type="EC" id="6.3.4.19" evidence="8"/>
<dbReference type="AlphaFoldDB" id="A0A6B3LVH7"/>
<dbReference type="RefSeq" id="WP_163915169.1">
    <property type="nucleotide sequence ID" value="NZ_JAAGWD010000004.1"/>
</dbReference>
<sequence length="446" mass="50364">MLQKVSGFIQAHNLCQPESKILAAVSGGIDSIVLCEVLHQLKYTFAIAHCNFGLRAEDAEADQLFAKKLAKKYEVPFFTENFNTRAFAEQEKLSIQMAARTLRYQWFEQVREQEGYDYIATAHHSNDLTETILLHLTKGTGIAGLHGIPAKNGHIIRPMLSVTKDEIYDLVTEKRLIWREDSSNETTKYQRNKIRHEVIPVLKEINPSLEETMQQTAERVSHAETIVAAYIENLREQSVKEAEDATYISLVPLQNATGLPVVLHELLRPFNYSYSVVLELVDALEGISGKQFDSPTHTLVKDRDQLVITPKNLSNFGSVVINEGDTTIEAGNFTFSIKYADAANYKLNTKPHVAALDAEQLKFPLKLRSWQEGDWFVPLGMNGKKKISDFLIDKKVPANLKPQTLVLVSDQSIVWIVNQRLDNRFKVTDKTQKVVEISLQAKPSVS</sequence>
<dbReference type="SUPFAM" id="SSF56037">
    <property type="entry name" value="PheT/TilS domain"/>
    <property type="match status" value="1"/>
</dbReference>
<dbReference type="Proteomes" id="UP000474777">
    <property type="component" value="Unassembled WGS sequence"/>
</dbReference>
<evidence type="ECO:0000313" key="11">
    <source>
        <dbReference type="Proteomes" id="UP000474777"/>
    </source>
</evidence>
<evidence type="ECO:0000256" key="4">
    <source>
        <dbReference type="ARBA" id="ARBA00022694"/>
    </source>
</evidence>
<dbReference type="Pfam" id="PF11734">
    <property type="entry name" value="TilS_C"/>
    <property type="match status" value="1"/>
</dbReference>
<dbReference type="InterPro" id="IPR014729">
    <property type="entry name" value="Rossmann-like_a/b/a_fold"/>
</dbReference>
<dbReference type="Gene3D" id="3.40.50.620">
    <property type="entry name" value="HUPs"/>
    <property type="match status" value="1"/>
</dbReference>
<keyword evidence="6 8" id="KW-0067">ATP-binding</keyword>
<evidence type="ECO:0000256" key="1">
    <source>
        <dbReference type="ARBA" id="ARBA00004496"/>
    </source>
</evidence>
<protein>
    <recommendedName>
        <fullName evidence="8">tRNA(Ile)-lysidine synthase</fullName>
        <ecNumber evidence="8">6.3.4.19</ecNumber>
    </recommendedName>
    <alternativeName>
        <fullName evidence="8">tRNA(Ile)-2-lysyl-cytidine synthase</fullName>
    </alternativeName>
    <alternativeName>
        <fullName evidence="8">tRNA(Ile)-lysidine synthetase</fullName>
    </alternativeName>
</protein>
<dbReference type="HAMAP" id="MF_01161">
    <property type="entry name" value="tRNA_Ile_lys_synt"/>
    <property type="match status" value="1"/>
</dbReference>
<comment type="function">
    <text evidence="8">Ligates lysine onto the cytidine present at position 34 of the AUA codon-specific tRNA(Ile) that contains the anticodon CAU, in an ATP-dependent manner. Cytidine is converted to lysidine, thus changing the amino acid specificity of the tRNA from methionine to isoleucine.</text>
</comment>
<dbReference type="GO" id="GO:0006400">
    <property type="term" value="P:tRNA modification"/>
    <property type="evidence" value="ECO:0007669"/>
    <property type="project" value="UniProtKB-UniRule"/>
</dbReference>
<proteinExistence type="inferred from homology"/>
<gene>
    <name evidence="8 10" type="primary">tilS</name>
    <name evidence="10" type="ORF">GXP69_11315</name>
</gene>
<comment type="subcellular location">
    <subcellularLocation>
        <location evidence="1 8">Cytoplasm</location>
    </subcellularLocation>
</comment>
<keyword evidence="2 8" id="KW-0963">Cytoplasm</keyword>
<keyword evidence="3 8" id="KW-0436">Ligase</keyword>
<evidence type="ECO:0000313" key="10">
    <source>
        <dbReference type="EMBL" id="NEM98286.1"/>
    </source>
</evidence>
<dbReference type="GO" id="GO:0005737">
    <property type="term" value="C:cytoplasm"/>
    <property type="evidence" value="ECO:0007669"/>
    <property type="project" value="UniProtKB-SubCell"/>
</dbReference>
<dbReference type="NCBIfam" id="TIGR02432">
    <property type="entry name" value="lysidine_TilS_N"/>
    <property type="match status" value="1"/>
</dbReference>
<evidence type="ECO:0000259" key="9">
    <source>
        <dbReference type="SMART" id="SM00977"/>
    </source>
</evidence>
<dbReference type="InterPro" id="IPR011063">
    <property type="entry name" value="TilS/TtcA_N"/>
</dbReference>
<dbReference type="GO" id="GO:0005524">
    <property type="term" value="F:ATP binding"/>
    <property type="evidence" value="ECO:0007669"/>
    <property type="project" value="UniProtKB-UniRule"/>
</dbReference>
<comment type="caution">
    <text evidence="10">The sequence shown here is derived from an EMBL/GenBank/DDBJ whole genome shotgun (WGS) entry which is preliminary data.</text>
</comment>
<organism evidence="10 11">
    <name type="scientific">Pontibacter burrus</name>
    <dbReference type="NCBI Taxonomy" id="2704466"/>
    <lineage>
        <taxon>Bacteria</taxon>
        <taxon>Pseudomonadati</taxon>
        <taxon>Bacteroidota</taxon>
        <taxon>Cytophagia</taxon>
        <taxon>Cytophagales</taxon>
        <taxon>Hymenobacteraceae</taxon>
        <taxon>Pontibacter</taxon>
    </lineage>
</organism>
<dbReference type="NCBIfam" id="TIGR02433">
    <property type="entry name" value="lysidine_TilS_C"/>
    <property type="match status" value="1"/>
</dbReference>
<dbReference type="EMBL" id="JAAGWD010000004">
    <property type="protein sequence ID" value="NEM98286.1"/>
    <property type="molecule type" value="Genomic_DNA"/>
</dbReference>
<feature type="domain" description="Lysidine-tRNA(Ile) synthetase C-terminal" evidence="9">
    <location>
        <begin position="365"/>
        <end position="437"/>
    </location>
</feature>
<evidence type="ECO:0000256" key="5">
    <source>
        <dbReference type="ARBA" id="ARBA00022741"/>
    </source>
</evidence>
<accession>A0A6B3LVH7</accession>
<evidence type="ECO:0000256" key="3">
    <source>
        <dbReference type="ARBA" id="ARBA00022598"/>
    </source>
</evidence>
<reference evidence="10 11" key="1">
    <citation type="submission" date="2020-02" db="EMBL/GenBank/DDBJ databases">
        <authorList>
            <person name="Kim M.K."/>
        </authorList>
    </citation>
    <scope>NUCLEOTIDE SEQUENCE [LARGE SCALE GENOMIC DNA]</scope>
    <source>
        <strain evidence="10 11">BT327</strain>
    </source>
</reference>
<name>A0A6B3LVH7_9BACT</name>
<dbReference type="PANTHER" id="PTHR43033:SF1">
    <property type="entry name" value="TRNA(ILE)-LYSIDINE SYNTHASE-RELATED"/>
    <property type="match status" value="1"/>
</dbReference>
<dbReference type="Pfam" id="PF01171">
    <property type="entry name" value="ATP_bind_3"/>
    <property type="match status" value="1"/>
</dbReference>
<evidence type="ECO:0000256" key="2">
    <source>
        <dbReference type="ARBA" id="ARBA00022490"/>
    </source>
</evidence>
<keyword evidence="5 8" id="KW-0547">Nucleotide-binding</keyword>
<dbReference type="InterPro" id="IPR012796">
    <property type="entry name" value="Lysidine-tRNA-synth_C"/>
</dbReference>
<feature type="binding site" evidence="8">
    <location>
        <begin position="26"/>
        <end position="31"/>
    </location>
    <ligand>
        <name>ATP</name>
        <dbReference type="ChEBI" id="CHEBI:30616"/>
    </ligand>
</feature>
<dbReference type="SUPFAM" id="SSF52402">
    <property type="entry name" value="Adenine nucleotide alpha hydrolases-like"/>
    <property type="match status" value="1"/>
</dbReference>
<evidence type="ECO:0000256" key="7">
    <source>
        <dbReference type="ARBA" id="ARBA00048539"/>
    </source>
</evidence>